<dbReference type="AlphaFoldDB" id="A0AA36G6U0"/>
<dbReference type="GO" id="GO:0003887">
    <property type="term" value="F:DNA-directed DNA polymerase activity"/>
    <property type="evidence" value="ECO:0007669"/>
    <property type="project" value="TreeGrafter"/>
</dbReference>
<evidence type="ECO:0000256" key="1">
    <source>
        <dbReference type="ARBA" id="ARBA00004123"/>
    </source>
</evidence>
<dbReference type="InterPro" id="IPR041913">
    <property type="entry name" value="POLD3_sf"/>
</dbReference>
<dbReference type="PANTHER" id="PTHR17598">
    <property type="entry name" value="DNA POLYMERASE DELTA SUBUNIT 3"/>
    <property type="match status" value="1"/>
</dbReference>
<gene>
    <name evidence="6" type="ORF">MSPICULIGERA_LOCUS19902</name>
</gene>
<protein>
    <recommendedName>
        <fullName evidence="2">DNA polymerase delta subunit 3</fullName>
    </recommendedName>
</protein>
<accession>A0AA36G6U0</accession>
<organism evidence="6 7">
    <name type="scientific">Mesorhabditis spiculigera</name>
    <dbReference type="NCBI Taxonomy" id="96644"/>
    <lineage>
        <taxon>Eukaryota</taxon>
        <taxon>Metazoa</taxon>
        <taxon>Ecdysozoa</taxon>
        <taxon>Nematoda</taxon>
        <taxon>Chromadorea</taxon>
        <taxon>Rhabditida</taxon>
        <taxon>Rhabditina</taxon>
        <taxon>Rhabditomorpha</taxon>
        <taxon>Rhabditoidea</taxon>
        <taxon>Rhabditidae</taxon>
        <taxon>Mesorhabditinae</taxon>
        <taxon>Mesorhabditis</taxon>
    </lineage>
</organism>
<dbReference type="Pfam" id="PF09507">
    <property type="entry name" value="CDC27"/>
    <property type="match status" value="1"/>
</dbReference>
<feature type="region of interest" description="Disordered" evidence="5">
    <location>
        <begin position="191"/>
        <end position="430"/>
    </location>
</feature>
<dbReference type="GO" id="GO:0006297">
    <property type="term" value="P:nucleotide-excision repair, DNA gap filling"/>
    <property type="evidence" value="ECO:0007669"/>
    <property type="project" value="TreeGrafter"/>
</dbReference>
<feature type="compositionally biased region" description="Basic and acidic residues" evidence="5">
    <location>
        <begin position="383"/>
        <end position="392"/>
    </location>
</feature>
<dbReference type="EMBL" id="CATQJA010002663">
    <property type="protein sequence ID" value="CAJ0581747.1"/>
    <property type="molecule type" value="Genomic_DNA"/>
</dbReference>
<sequence>MDDDTVTKQIEPILVDEAQPCSIVRLSRRANCPVTQASRCLAEFYSVKKNKLNGLEAVHLIKGFAEREGIAAEVIKLVRASDLRDELGFLTTALDQGIYALSIGRIEDLPTLLRSDHLDTPKYLFLDPKLSCVDGEDLASEFRSKMSATNAADRESAMAAREAFVLEQEKAVAASMRKKDRGPPTIQKMFAKARMASPQKARPPARTSPAKPPSVKSDEDVESEEEPETPPPPKKRGAKRVIVSDSEDSYDQAPTTSKTKTPVKKTAEPSSYDDIFDANDSSPEKSAPASPEIRTPPKKRQKKPEASGSKKGQAKLDGNAKKMPSQDSSSPDRMDTTMVQERGSKKKTVLVHGQETVMDEDGYLVTRPAMVEKEVDEESEAAEEAKKKETRTLKPAGNVPTSGKPAAAAAANKASKPAGQRGIASFFQKK</sequence>
<evidence type="ECO:0000256" key="3">
    <source>
        <dbReference type="ARBA" id="ARBA00022705"/>
    </source>
</evidence>
<dbReference type="Proteomes" id="UP001177023">
    <property type="component" value="Unassembled WGS sequence"/>
</dbReference>
<evidence type="ECO:0000256" key="2">
    <source>
        <dbReference type="ARBA" id="ARBA00017589"/>
    </source>
</evidence>
<evidence type="ECO:0000313" key="6">
    <source>
        <dbReference type="EMBL" id="CAJ0581747.1"/>
    </source>
</evidence>
<keyword evidence="7" id="KW-1185">Reference proteome</keyword>
<feature type="compositionally biased region" description="Low complexity" evidence="5">
    <location>
        <begin position="402"/>
        <end position="419"/>
    </location>
</feature>
<comment type="caution">
    <text evidence="6">The sequence shown here is derived from an EMBL/GenBank/DDBJ whole genome shotgun (WGS) entry which is preliminary data.</text>
</comment>
<feature type="non-terminal residue" evidence="6">
    <location>
        <position position="1"/>
    </location>
</feature>
<dbReference type="GO" id="GO:1904161">
    <property type="term" value="P:DNA synthesis involved in UV-damage excision repair"/>
    <property type="evidence" value="ECO:0007669"/>
    <property type="project" value="TreeGrafter"/>
</dbReference>
<dbReference type="PANTHER" id="PTHR17598:SF13">
    <property type="entry name" value="DNA POLYMERASE DELTA SUBUNIT 3"/>
    <property type="match status" value="1"/>
</dbReference>
<evidence type="ECO:0000256" key="5">
    <source>
        <dbReference type="SAM" id="MobiDB-lite"/>
    </source>
</evidence>
<proteinExistence type="predicted"/>
<keyword evidence="3" id="KW-0235">DNA replication</keyword>
<comment type="subcellular location">
    <subcellularLocation>
        <location evidence="1">Nucleus</location>
    </subcellularLocation>
</comment>
<feature type="compositionally biased region" description="Acidic residues" evidence="5">
    <location>
        <begin position="219"/>
        <end position="228"/>
    </location>
</feature>
<evidence type="ECO:0000313" key="7">
    <source>
        <dbReference type="Proteomes" id="UP001177023"/>
    </source>
</evidence>
<evidence type="ECO:0000256" key="4">
    <source>
        <dbReference type="ARBA" id="ARBA00023242"/>
    </source>
</evidence>
<name>A0AA36G6U0_9BILA</name>
<dbReference type="InterPro" id="IPR019038">
    <property type="entry name" value="POLD3"/>
</dbReference>
<dbReference type="GO" id="GO:0006271">
    <property type="term" value="P:DNA strand elongation involved in DNA replication"/>
    <property type="evidence" value="ECO:0007669"/>
    <property type="project" value="TreeGrafter"/>
</dbReference>
<reference evidence="6" key="1">
    <citation type="submission" date="2023-06" db="EMBL/GenBank/DDBJ databases">
        <authorList>
            <person name="Delattre M."/>
        </authorList>
    </citation>
    <scope>NUCLEOTIDE SEQUENCE</scope>
    <source>
        <strain evidence="6">AF72</strain>
    </source>
</reference>
<dbReference type="GO" id="GO:0043625">
    <property type="term" value="C:delta DNA polymerase complex"/>
    <property type="evidence" value="ECO:0007669"/>
    <property type="project" value="InterPro"/>
</dbReference>
<keyword evidence="4" id="KW-0539">Nucleus</keyword>
<dbReference type="Gene3D" id="3.90.1030.20">
    <property type="entry name" value="DNA polymerase delta, p66 (Cdc27) subunit, wHTH domain"/>
    <property type="match status" value="1"/>
</dbReference>